<evidence type="ECO:0000256" key="13">
    <source>
        <dbReference type="RuleBase" id="RU003785"/>
    </source>
</evidence>
<dbReference type="RefSeq" id="WP_093364742.1">
    <property type="nucleotide sequence ID" value="NZ_FOZZ01000004.1"/>
</dbReference>
<feature type="site" description="Interaction with substrate tRNA" evidence="10">
    <location>
        <position position="140"/>
    </location>
</feature>
<comment type="cofactor">
    <cofactor evidence="1 10">
        <name>Mg(2+)</name>
        <dbReference type="ChEBI" id="CHEBI:18420"/>
    </cofactor>
</comment>
<evidence type="ECO:0000313" key="14">
    <source>
        <dbReference type="EMBL" id="SFS71739.1"/>
    </source>
</evidence>
<comment type="subunit">
    <text evidence="10">Monomer.</text>
</comment>
<sequence length="318" mass="37068">MINASEHNSIQQAGDNLPPDLLWVILGPTASGKTKLAVALAQRIQGEIISVDSRQVYRRMDIGTGKDLEEYKHVPYHLIDICEPGEKYNIFQFQNDFHKAYREIVKKGKSTIACGGTGMYIQSLLQPQPYMEIPTDEVLREEWLQKPKEELILHLEQLPTPVDFRIDRSSHKRLIRAIEILTWLQANPGFKAKSAPHYPHLIFGIEPSLKDRRTHISLRLNERIENGLITEVQHLLDVGLTHAELQYYGLEYKYVSLYLQGVLDKPTFISRLETEIHRYAKRQMTYFRKMEKDGLRIHWLKANTVEEQLEEILQYKHT</sequence>
<keyword evidence="5 10" id="KW-0819">tRNA processing</keyword>
<organism evidence="14 15">
    <name type="scientific">Sphingobacterium wenxiniae</name>
    <dbReference type="NCBI Taxonomy" id="683125"/>
    <lineage>
        <taxon>Bacteria</taxon>
        <taxon>Pseudomonadati</taxon>
        <taxon>Bacteroidota</taxon>
        <taxon>Sphingobacteriia</taxon>
        <taxon>Sphingobacteriales</taxon>
        <taxon>Sphingobacteriaceae</taxon>
        <taxon>Sphingobacterium</taxon>
    </lineage>
</organism>
<keyword evidence="7 10" id="KW-0067">ATP-binding</keyword>
<evidence type="ECO:0000256" key="8">
    <source>
        <dbReference type="ARBA" id="ARBA00022842"/>
    </source>
</evidence>
<feature type="binding site" evidence="10">
    <location>
        <begin position="29"/>
        <end position="34"/>
    </location>
    <ligand>
        <name>substrate</name>
    </ligand>
</feature>
<dbReference type="AlphaFoldDB" id="A0A1I6S426"/>
<dbReference type="Proteomes" id="UP000198785">
    <property type="component" value="Unassembled WGS sequence"/>
</dbReference>
<evidence type="ECO:0000256" key="9">
    <source>
        <dbReference type="ARBA" id="ARBA00049563"/>
    </source>
</evidence>
<comment type="caution">
    <text evidence="10">Lacks conserved residue(s) required for the propagation of feature annotation.</text>
</comment>
<comment type="similarity">
    <text evidence="3 10 13">Belongs to the IPP transferase family.</text>
</comment>
<evidence type="ECO:0000256" key="3">
    <source>
        <dbReference type="ARBA" id="ARBA00005842"/>
    </source>
</evidence>
<dbReference type="GO" id="GO:0005524">
    <property type="term" value="F:ATP binding"/>
    <property type="evidence" value="ECO:0007669"/>
    <property type="project" value="UniProtKB-UniRule"/>
</dbReference>
<dbReference type="InterPro" id="IPR027417">
    <property type="entry name" value="P-loop_NTPase"/>
</dbReference>
<dbReference type="SUPFAM" id="SSF52540">
    <property type="entry name" value="P-loop containing nucleoside triphosphate hydrolases"/>
    <property type="match status" value="1"/>
</dbReference>
<evidence type="ECO:0000256" key="6">
    <source>
        <dbReference type="ARBA" id="ARBA00022741"/>
    </source>
</evidence>
<dbReference type="GO" id="GO:0052381">
    <property type="term" value="F:tRNA dimethylallyltransferase activity"/>
    <property type="evidence" value="ECO:0007669"/>
    <property type="project" value="UniProtKB-UniRule"/>
</dbReference>
<name>A0A1I6S426_9SPHI</name>
<dbReference type="OrthoDB" id="9776390at2"/>
<reference evidence="14 15" key="1">
    <citation type="submission" date="2016-10" db="EMBL/GenBank/DDBJ databases">
        <authorList>
            <person name="de Groot N.N."/>
        </authorList>
    </citation>
    <scope>NUCLEOTIDE SEQUENCE [LARGE SCALE GENOMIC DNA]</scope>
    <source>
        <strain evidence="14 15">DSM 22789</strain>
    </source>
</reference>
<dbReference type="NCBIfam" id="TIGR00174">
    <property type="entry name" value="miaA"/>
    <property type="match status" value="1"/>
</dbReference>
<evidence type="ECO:0000256" key="12">
    <source>
        <dbReference type="RuleBase" id="RU003784"/>
    </source>
</evidence>
<evidence type="ECO:0000256" key="10">
    <source>
        <dbReference type="HAMAP-Rule" id="MF_00185"/>
    </source>
</evidence>
<evidence type="ECO:0000313" key="15">
    <source>
        <dbReference type="Proteomes" id="UP000198785"/>
    </source>
</evidence>
<dbReference type="HAMAP" id="MF_00185">
    <property type="entry name" value="IPP_trans"/>
    <property type="match status" value="1"/>
</dbReference>
<dbReference type="Gene3D" id="3.40.50.300">
    <property type="entry name" value="P-loop containing nucleotide triphosphate hydrolases"/>
    <property type="match status" value="1"/>
</dbReference>
<dbReference type="Pfam" id="PF01715">
    <property type="entry name" value="IPPT"/>
    <property type="match status" value="1"/>
</dbReference>
<dbReference type="PANTHER" id="PTHR11088:SF60">
    <property type="entry name" value="TRNA DIMETHYLALLYLTRANSFERASE"/>
    <property type="match status" value="1"/>
</dbReference>
<evidence type="ECO:0000256" key="1">
    <source>
        <dbReference type="ARBA" id="ARBA00001946"/>
    </source>
</evidence>
<feature type="binding site" evidence="10">
    <location>
        <begin position="27"/>
        <end position="34"/>
    </location>
    <ligand>
        <name>ATP</name>
        <dbReference type="ChEBI" id="CHEBI:30616"/>
    </ligand>
</feature>
<gene>
    <name evidence="10" type="primary">miaA</name>
    <name evidence="14" type="ORF">SAMN05660206_104101</name>
</gene>
<comment type="function">
    <text evidence="2 10 12">Catalyzes the transfer of a dimethylallyl group onto the adenine at position 37 in tRNAs that read codons beginning with uridine, leading to the formation of N6-(dimethylallyl)adenosine (i(6)A).</text>
</comment>
<feature type="region of interest" description="Interaction with substrate tRNA" evidence="10">
    <location>
        <begin position="52"/>
        <end position="55"/>
    </location>
</feature>
<dbReference type="STRING" id="683125.SAMN05660206_104101"/>
<dbReference type="EC" id="2.5.1.75" evidence="10"/>
<dbReference type="EMBL" id="FOZZ01000004">
    <property type="protein sequence ID" value="SFS71739.1"/>
    <property type="molecule type" value="Genomic_DNA"/>
</dbReference>
<dbReference type="InterPro" id="IPR018022">
    <property type="entry name" value="IPT"/>
</dbReference>
<dbReference type="PANTHER" id="PTHR11088">
    <property type="entry name" value="TRNA DIMETHYLALLYLTRANSFERASE"/>
    <property type="match status" value="1"/>
</dbReference>
<keyword evidence="15" id="KW-1185">Reference proteome</keyword>
<evidence type="ECO:0000256" key="11">
    <source>
        <dbReference type="RuleBase" id="RU003783"/>
    </source>
</evidence>
<evidence type="ECO:0000256" key="5">
    <source>
        <dbReference type="ARBA" id="ARBA00022694"/>
    </source>
</evidence>
<dbReference type="InterPro" id="IPR039657">
    <property type="entry name" value="Dimethylallyltransferase"/>
</dbReference>
<proteinExistence type="inferred from homology"/>
<dbReference type="GO" id="GO:0006400">
    <property type="term" value="P:tRNA modification"/>
    <property type="evidence" value="ECO:0007669"/>
    <property type="project" value="TreeGrafter"/>
</dbReference>
<keyword evidence="4 10" id="KW-0808">Transferase</keyword>
<feature type="site" description="Interaction with substrate tRNA" evidence="10">
    <location>
        <position position="117"/>
    </location>
</feature>
<evidence type="ECO:0000256" key="4">
    <source>
        <dbReference type="ARBA" id="ARBA00022679"/>
    </source>
</evidence>
<evidence type="ECO:0000256" key="2">
    <source>
        <dbReference type="ARBA" id="ARBA00003213"/>
    </source>
</evidence>
<keyword evidence="8 10" id="KW-0460">Magnesium</keyword>
<keyword evidence="6 10" id="KW-0547">Nucleotide-binding</keyword>
<comment type="catalytic activity">
    <reaction evidence="9 10 11">
        <text>adenosine(37) in tRNA + dimethylallyl diphosphate = N(6)-dimethylallyladenosine(37) in tRNA + diphosphate</text>
        <dbReference type="Rhea" id="RHEA:26482"/>
        <dbReference type="Rhea" id="RHEA-COMP:10162"/>
        <dbReference type="Rhea" id="RHEA-COMP:10375"/>
        <dbReference type="ChEBI" id="CHEBI:33019"/>
        <dbReference type="ChEBI" id="CHEBI:57623"/>
        <dbReference type="ChEBI" id="CHEBI:74411"/>
        <dbReference type="ChEBI" id="CHEBI:74415"/>
        <dbReference type="EC" id="2.5.1.75"/>
    </reaction>
</comment>
<protein>
    <recommendedName>
        <fullName evidence="10">tRNA dimethylallyltransferase</fullName>
        <ecNumber evidence="10">2.5.1.75</ecNumber>
    </recommendedName>
    <alternativeName>
        <fullName evidence="10">Dimethylallyl diphosphate:tRNA dimethylallyltransferase</fullName>
        <shortName evidence="10">DMAPP:tRNA dimethylallyltransferase</shortName>
        <shortName evidence="10">DMATase</shortName>
    </alternativeName>
    <alternativeName>
        <fullName evidence="10">Isopentenyl-diphosphate:tRNA isopentenyltransferase</fullName>
        <shortName evidence="10">IPP transferase</shortName>
        <shortName evidence="10">IPPT</shortName>
        <shortName evidence="10">IPTase</shortName>
    </alternativeName>
</protein>
<accession>A0A1I6S426</accession>
<evidence type="ECO:0000256" key="7">
    <source>
        <dbReference type="ARBA" id="ARBA00022840"/>
    </source>
</evidence>